<feature type="compositionally biased region" description="Acidic residues" evidence="1">
    <location>
        <begin position="31"/>
        <end position="40"/>
    </location>
</feature>
<gene>
    <name evidence="2" type="ORF">MKC95_21445</name>
</gene>
<evidence type="ECO:0000256" key="1">
    <source>
        <dbReference type="SAM" id="MobiDB-lite"/>
    </source>
</evidence>
<evidence type="ECO:0000313" key="2">
    <source>
        <dbReference type="EMBL" id="MCR0235337.1"/>
    </source>
</evidence>
<reference evidence="2" key="1">
    <citation type="journal article" date="2022" name="Clin. Infect. Dis.">
        <title>Association between Clostridium innocuum and antibiotic-associated diarrhea in adults and children: A cross-sectional study and comparative genomics analysis.</title>
        <authorList>
            <person name="Cherny K.E."/>
            <person name="Muscat E.B."/>
            <person name="Balaji A."/>
            <person name="Mukherjee J."/>
            <person name="Ozer E.A."/>
            <person name="Angarone M.P."/>
            <person name="Hauser A.R."/>
            <person name="Sichel J.S."/>
            <person name="Amponsah E."/>
            <person name="Kociolek L.K."/>
        </authorList>
    </citation>
    <scope>NUCLEOTIDE SEQUENCE</scope>
    <source>
        <strain evidence="2">NU1-AC-029v</strain>
    </source>
</reference>
<protein>
    <submittedName>
        <fullName evidence="2">Uncharacterized protein</fullName>
    </submittedName>
</protein>
<accession>A0AAP2US43</accession>
<feature type="region of interest" description="Disordered" evidence="1">
    <location>
        <begin position="23"/>
        <end position="58"/>
    </location>
</feature>
<comment type="caution">
    <text evidence="2">The sequence shown here is derived from an EMBL/GenBank/DDBJ whole genome shotgun (WGS) entry which is preliminary data.</text>
</comment>
<name>A0AAP2US43_CLOIN</name>
<dbReference type="Proteomes" id="UP001203972">
    <property type="component" value="Unassembled WGS sequence"/>
</dbReference>
<proteinExistence type="predicted"/>
<organism evidence="2 3">
    <name type="scientific">Clostridium innocuum</name>
    <dbReference type="NCBI Taxonomy" id="1522"/>
    <lineage>
        <taxon>Bacteria</taxon>
        <taxon>Bacillati</taxon>
        <taxon>Bacillota</taxon>
        <taxon>Clostridia</taxon>
        <taxon>Eubacteriales</taxon>
        <taxon>Clostridiaceae</taxon>
        <taxon>Clostridium</taxon>
    </lineage>
</organism>
<dbReference type="RefSeq" id="WP_008817526.1">
    <property type="nucleotide sequence ID" value="NZ_CABKQS010000002.1"/>
</dbReference>
<dbReference type="EMBL" id="JAKTMA010000061">
    <property type="protein sequence ID" value="MCR0235337.1"/>
    <property type="molecule type" value="Genomic_DNA"/>
</dbReference>
<sequence length="58" mass="6463">MKRWFSLILAGCMLMQLTLGSSSGYMKAETESEEPAEVSDEVQVQNVEPQPEAAEEQE</sequence>
<dbReference type="AlphaFoldDB" id="A0AAP2US43"/>
<evidence type="ECO:0000313" key="3">
    <source>
        <dbReference type="Proteomes" id="UP001203972"/>
    </source>
</evidence>